<feature type="transmembrane region" description="Helical" evidence="1">
    <location>
        <begin position="62"/>
        <end position="84"/>
    </location>
</feature>
<dbReference type="AlphaFoldDB" id="A0A518H138"/>
<feature type="transmembrane region" description="Helical" evidence="1">
    <location>
        <begin position="90"/>
        <end position="109"/>
    </location>
</feature>
<proteinExistence type="predicted"/>
<feature type="transmembrane region" description="Helical" evidence="1">
    <location>
        <begin position="38"/>
        <end position="55"/>
    </location>
</feature>
<evidence type="ECO:0000313" key="2">
    <source>
        <dbReference type="EMBL" id="QDV34552.1"/>
    </source>
</evidence>
<keyword evidence="3" id="KW-1185">Reference proteome</keyword>
<reference evidence="2 3" key="1">
    <citation type="submission" date="2019-02" db="EMBL/GenBank/DDBJ databases">
        <title>Deep-cultivation of Planctomycetes and their phenomic and genomic characterization uncovers novel biology.</title>
        <authorList>
            <person name="Wiegand S."/>
            <person name="Jogler M."/>
            <person name="Boedeker C."/>
            <person name="Pinto D."/>
            <person name="Vollmers J."/>
            <person name="Rivas-Marin E."/>
            <person name="Kohn T."/>
            <person name="Peeters S.H."/>
            <person name="Heuer A."/>
            <person name="Rast P."/>
            <person name="Oberbeckmann S."/>
            <person name="Bunk B."/>
            <person name="Jeske O."/>
            <person name="Meyerdierks A."/>
            <person name="Storesund J.E."/>
            <person name="Kallscheuer N."/>
            <person name="Luecker S."/>
            <person name="Lage O.M."/>
            <person name="Pohl T."/>
            <person name="Merkel B.J."/>
            <person name="Hornburger P."/>
            <person name="Mueller R.-W."/>
            <person name="Bruemmer F."/>
            <person name="Labrenz M."/>
            <person name="Spormann A.M."/>
            <person name="Op den Camp H."/>
            <person name="Overmann J."/>
            <person name="Amann R."/>
            <person name="Jetten M.S.M."/>
            <person name="Mascher T."/>
            <person name="Medema M.H."/>
            <person name="Devos D.P."/>
            <person name="Kaster A.-K."/>
            <person name="Ovreas L."/>
            <person name="Rohde M."/>
            <person name="Galperin M.Y."/>
            <person name="Jogler C."/>
        </authorList>
    </citation>
    <scope>NUCLEOTIDE SEQUENCE [LARGE SCALE GENOMIC DNA]</scope>
    <source>
        <strain evidence="2 3">ElP</strain>
    </source>
</reference>
<keyword evidence="1" id="KW-0472">Membrane</keyword>
<gene>
    <name evidence="2" type="ORF">ElP_24420</name>
</gene>
<dbReference type="RefSeq" id="WP_145269524.1">
    <property type="nucleotide sequence ID" value="NZ_CP036426.1"/>
</dbReference>
<dbReference type="KEGG" id="tpla:ElP_24420"/>
<dbReference type="EMBL" id="CP036426">
    <property type="protein sequence ID" value="QDV34552.1"/>
    <property type="molecule type" value="Genomic_DNA"/>
</dbReference>
<accession>A0A518H138</accession>
<evidence type="ECO:0000256" key="1">
    <source>
        <dbReference type="SAM" id="Phobius"/>
    </source>
</evidence>
<protein>
    <submittedName>
        <fullName evidence="2">Uncharacterized protein</fullName>
    </submittedName>
</protein>
<organism evidence="2 3">
    <name type="scientific">Tautonia plasticadhaerens</name>
    <dbReference type="NCBI Taxonomy" id="2527974"/>
    <lineage>
        <taxon>Bacteria</taxon>
        <taxon>Pseudomonadati</taxon>
        <taxon>Planctomycetota</taxon>
        <taxon>Planctomycetia</taxon>
        <taxon>Isosphaerales</taxon>
        <taxon>Isosphaeraceae</taxon>
        <taxon>Tautonia</taxon>
    </lineage>
</organism>
<name>A0A518H138_9BACT</name>
<evidence type="ECO:0000313" key="3">
    <source>
        <dbReference type="Proteomes" id="UP000317835"/>
    </source>
</evidence>
<dbReference type="OrthoDB" id="9857034at2"/>
<sequence>MSPPTLRPARITAVGLASVVLAWQAGNAAAGRFVHPFLVADLVVSAWLLLASCWPGRRGASAALLSGFGAMLGVFLSAVTGRMLSGAFDAGTVAAALGMAPSVIGIALVTRAD</sequence>
<keyword evidence="1" id="KW-0812">Transmembrane</keyword>
<keyword evidence="1" id="KW-1133">Transmembrane helix</keyword>
<dbReference type="Proteomes" id="UP000317835">
    <property type="component" value="Chromosome"/>
</dbReference>